<dbReference type="eggNOG" id="ENOG50327EK">
    <property type="taxonomic scope" value="Bacteria"/>
</dbReference>
<gene>
    <name evidence="2" type="ORF">AV654_30425</name>
</gene>
<organism evidence="2 3">
    <name type="scientific">Paenibacillus elgii</name>
    <dbReference type="NCBI Taxonomy" id="189691"/>
    <lineage>
        <taxon>Bacteria</taxon>
        <taxon>Bacillati</taxon>
        <taxon>Bacillota</taxon>
        <taxon>Bacilli</taxon>
        <taxon>Bacillales</taxon>
        <taxon>Paenibacillaceae</taxon>
        <taxon>Paenibacillus</taxon>
    </lineage>
</organism>
<evidence type="ECO:0000259" key="1">
    <source>
        <dbReference type="Pfam" id="PF06889"/>
    </source>
</evidence>
<evidence type="ECO:0000313" key="2">
    <source>
        <dbReference type="EMBL" id="KZE74318.1"/>
    </source>
</evidence>
<comment type="caution">
    <text evidence="2">The sequence shown here is derived from an EMBL/GenBank/DDBJ whole genome shotgun (WGS) entry which is preliminary data.</text>
</comment>
<accession>A0A163V4D4</accession>
<feature type="domain" description="DUF1266" evidence="1">
    <location>
        <begin position="50"/>
        <end position="216"/>
    </location>
</feature>
<dbReference type="Pfam" id="PF06889">
    <property type="entry name" value="DUF1266"/>
    <property type="match status" value="1"/>
</dbReference>
<sequence length="232" mass="26737">MNRDGHSASKRTERWCVALSAVLYEMNGLDPGNDYEWEATPKHIEMHKQSLQRDWGIETKDDLRRNLEWLAEEGHRKSFHKIRCFLSALSEAEQTKYIESIPKSTNLHREHQIVKAYMNRLPAAGIAAWDFGRYAYLIRKGAFMGYISMETSLELVKPMISVAQQAYTSWREYGTGYLAGRQFWRAQPTTASAQEMAGYIRNLILSTDSLWNRLEWDMPLEEAAGLPASQLA</sequence>
<dbReference type="InterPro" id="IPR009677">
    <property type="entry name" value="DUF1266"/>
</dbReference>
<reference evidence="3" key="1">
    <citation type="submission" date="2016-01" db="EMBL/GenBank/DDBJ databases">
        <title>Draft genome of Chromobacterium sp. F49.</title>
        <authorList>
            <person name="Hong K.W."/>
        </authorList>
    </citation>
    <scope>NUCLEOTIDE SEQUENCE [LARGE SCALE GENOMIC DNA]</scope>
    <source>
        <strain evidence="3">M63</strain>
    </source>
</reference>
<dbReference type="Proteomes" id="UP000076563">
    <property type="component" value="Unassembled WGS sequence"/>
</dbReference>
<proteinExistence type="predicted"/>
<name>A0A163V4D4_9BACL</name>
<dbReference type="OrthoDB" id="2602094at2"/>
<dbReference type="AlphaFoldDB" id="A0A163V4D4"/>
<dbReference type="EMBL" id="LQRA01000081">
    <property type="protein sequence ID" value="KZE74318.1"/>
    <property type="molecule type" value="Genomic_DNA"/>
</dbReference>
<evidence type="ECO:0000313" key="3">
    <source>
        <dbReference type="Proteomes" id="UP000076563"/>
    </source>
</evidence>
<keyword evidence="3" id="KW-1185">Reference proteome</keyword>
<dbReference type="STRING" id="1007103.GCA_000213315_00465"/>
<protein>
    <recommendedName>
        <fullName evidence="1">DUF1266 domain-containing protein</fullName>
    </recommendedName>
</protein>